<evidence type="ECO:0000313" key="2">
    <source>
        <dbReference type="EMBL" id="MDA0634791.1"/>
    </source>
</evidence>
<name>A0ABT4SC54_9ACTN</name>
<feature type="signal peptide" evidence="1">
    <location>
        <begin position="1"/>
        <end position="29"/>
    </location>
</feature>
<dbReference type="RefSeq" id="WP_270155615.1">
    <property type="nucleotide sequence ID" value="NZ_JAPNNL010000050.1"/>
</dbReference>
<accession>A0ABT4SC54</accession>
<sequence length="134" mass="14381">MLRKRIGPILAAASLAAAGVLVLEAPAQAASSHAIVKTSGTRAGEVWFNRADGSHGNNAWFDLYDAKCDAEPVYVYWKYVTSGVSKWYTDVNDGGCNTTAGFNLKSGSFTIEYKVCVDDGIFSDTCSGTVRDRN</sequence>
<evidence type="ECO:0000313" key="3">
    <source>
        <dbReference type="Proteomes" id="UP001144036"/>
    </source>
</evidence>
<evidence type="ECO:0008006" key="4">
    <source>
        <dbReference type="Google" id="ProtNLM"/>
    </source>
</evidence>
<dbReference type="EMBL" id="JAPNNL010000050">
    <property type="protein sequence ID" value="MDA0634791.1"/>
    <property type="molecule type" value="Genomic_DNA"/>
</dbReference>
<proteinExistence type="predicted"/>
<gene>
    <name evidence="2" type="ORF">OUY22_15305</name>
</gene>
<keyword evidence="3" id="KW-1185">Reference proteome</keyword>
<keyword evidence="1" id="KW-0732">Signal</keyword>
<feature type="chain" id="PRO_5046389687" description="Secreted protein" evidence="1">
    <location>
        <begin position="30"/>
        <end position="134"/>
    </location>
</feature>
<dbReference type="Proteomes" id="UP001144036">
    <property type="component" value="Unassembled WGS sequence"/>
</dbReference>
<reference evidence="2" key="1">
    <citation type="submission" date="2022-11" db="EMBL/GenBank/DDBJ databases">
        <title>Nonomuraea corallina sp. nov., a new species of the genus Nonomuraea isolated from sea side sediment in Thai sea.</title>
        <authorList>
            <person name="Ngamcharungchit C."/>
            <person name="Matsumoto A."/>
            <person name="Suriyachadkun C."/>
            <person name="Panbangred W."/>
            <person name="Inahashi Y."/>
            <person name="Intra B."/>
        </authorList>
    </citation>
    <scope>NUCLEOTIDE SEQUENCE</scope>
    <source>
        <strain evidence="2">MCN248</strain>
    </source>
</reference>
<comment type="caution">
    <text evidence="2">The sequence shown here is derived from an EMBL/GenBank/DDBJ whole genome shotgun (WGS) entry which is preliminary data.</text>
</comment>
<evidence type="ECO:0000256" key="1">
    <source>
        <dbReference type="SAM" id="SignalP"/>
    </source>
</evidence>
<protein>
    <recommendedName>
        <fullName evidence="4">Secreted protein</fullName>
    </recommendedName>
</protein>
<organism evidence="2 3">
    <name type="scientific">Nonomuraea corallina</name>
    <dbReference type="NCBI Taxonomy" id="2989783"/>
    <lineage>
        <taxon>Bacteria</taxon>
        <taxon>Bacillati</taxon>
        <taxon>Actinomycetota</taxon>
        <taxon>Actinomycetes</taxon>
        <taxon>Streptosporangiales</taxon>
        <taxon>Streptosporangiaceae</taxon>
        <taxon>Nonomuraea</taxon>
    </lineage>
</organism>